<evidence type="ECO:0000256" key="3">
    <source>
        <dbReference type="ARBA" id="ARBA00007667"/>
    </source>
</evidence>
<feature type="domain" description="MGS-like" evidence="8">
    <location>
        <begin position="1"/>
        <end position="175"/>
    </location>
</feature>
<dbReference type="PROSITE" id="PS51855">
    <property type="entry name" value="MGS"/>
    <property type="match status" value="1"/>
</dbReference>
<dbReference type="GO" id="GO:0006189">
    <property type="term" value="P:'de novo' IMP biosynthetic process"/>
    <property type="evidence" value="ECO:0007669"/>
    <property type="project" value="UniProtKB-UniPathway"/>
</dbReference>
<evidence type="ECO:0000256" key="6">
    <source>
        <dbReference type="ARBA" id="ARBA00022801"/>
    </source>
</evidence>
<dbReference type="InterPro" id="IPR016193">
    <property type="entry name" value="Cytidine_deaminase-like"/>
</dbReference>
<evidence type="ECO:0000256" key="7">
    <source>
        <dbReference type="ARBA" id="ARBA00023268"/>
    </source>
</evidence>
<dbReference type="PIRSF" id="PIRSF000414">
    <property type="entry name" value="AICARFT_IMPCHas"/>
    <property type="match status" value="1"/>
</dbReference>
<name>A0A1G2BME0_9BACT</name>
<comment type="similarity">
    <text evidence="3">Belongs to the PurH family.</text>
</comment>
<keyword evidence="6" id="KW-0378">Hydrolase</keyword>
<dbReference type="InterPro" id="IPR024051">
    <property type="entry name" value="AICAR_Tfase_dup_dom_sf"/>
</dbReference>
<dbReference type="InterPro" id="IPR002695">
    <property type="entry name" value="PurH-like"/>
</dbReference>
<dbReference type="Pfam" id="PF01808">
    <property type="entry name" value="AICARFT_IMPCHas"/>
    <property type="match status" value="1"/>
</dbReference>
<keyword evidence="5" id="KW-0658">Purine biosynthesis</keyword>
<dbReference type="GO" id="GO:0003937">
    <property type="term" value="F:IMP cyclohydrolase activity"/>
    <property type="evidence" value="ECO:0007669"/>
    <property type="project" value="InterPro"/>
</dbReference>
<evidence type="ECO:0000256" key="2">
    <source>
        <dbReference type="ARBA" id="ARBA00004954"/>
    </source>
</evidence>
<dbReference type="SMART" id="SM00798">
    <property type="entry name" value="AICARFT_IMPCHas"/>
    <property type="match status" value="1"/>
</dbReference>
<dbReference type="PANTHER" id="PTHR11692:SF0">
    <property type="entry name" value="BIFUNCTIONAL PURINE BIOSYNTHESIS PROTEIN ATIC"/>
    <property type="match status" value="1"/>
</dbReference>
<dbReference type="SUPFAM" id="SSF52335">
    <property type="entry name" value="Methylglyoxal synthase-like"/>
    <property type="match status" value="1"/>
</dbReference>
<organism evidence="9 10">
    <name type="scientific">Candidatus Komeilibacteria bacterium RIFCSPHIGHO2_01_FULL_52_14</name>
    <dbReference type="NCBI Taxonomy" id="1798549"/>
    <lineage>
        <taxon>Bacteria</taxon>
        <taxon>Candidatus Komeiliibacteriota</taxon>
    </lineage>
</organism>
<evidence type="ECO:0000259" key="8">
    <source>
        <dbReference type="PROSITE" id="PS51855"/>
    </source>
</evidence>
<dbReference type="InterPro" id="IPR011607">
    <property type="entry name" value="MGS-like_dom"/>
</dbReference>
<dbReference type="GO" id="GO:0004643">
    <property type="term" value="F:phosphoribosylaminoimidazolecarboxamide formyltransferase activity"/>
    <property type="evidence" value="ECO:0007669"/>
    <property type="project" value="InterPro"/>
</dbReference>
<dbReference type="SMART" id="SM00851">
    <property type="entry name" value="MGS"/>
    <property type="match status" value="1"/>
</dbReference>
<dbReference type="Proteomes" id="UP000177817">
    <property type="component" value="Unassembled WGS sequence"/>
</dbReference>
<gene>
    <name evidence="9" type="ORF">A2677_00870</name>
</gene>
<dbReference type="GO" id="GO:0005829">
    <property type="term" value="C:cytosol"/>
    <property type="evidence" value="ECO:0007669"/>
    <property type="project" value="TreeGrafter"/>
</dbReference>
<keyword evidence="7" id="KW-0511">Multifunctional enzyme</keyword>
<dbReference type="Pfam" id="PF02142">
    <property type="entry name" value="MGS"/>
    <property type="match status" value="1"/>
</dbReference>
<protein>
    <recommendedName>
        <fullName evidence="8">MGS-like domain-containing protein</fullName>
    </recommendedName>
</protein>
<dbReference type="SUPFAM" id="SSF53927">
    <property type="entry name" value="Cytidine deaminase-like"/>
    <property type="match status" value="1"/>
</dbReference>
<evidence type="ECO:0000313" key="10">
    <source>
        <dbReference type="Proteomes" id="UP000177817"/>
    </source>
</evidence>
<accession>A0A1G2BME0</accession>
<keyword evidence="4" id="KW-0808">Transferase</keyword>
<dbReference type="UniPathway" id="UPA00074">
    <property type="reaction ID" value="UER00133"/>
</dbReference>
<comment type="pathway">
    <text evidence="1">Purine metabolism; IMP biosynthesis via de novo pathway; IMP from 5-formamido-1-(5-phospho-D-ribosyl)imidazole-4-carboxamide: step 1/1.</text>
</comment>
<sequence>MFSVYDKRGIVACAQQLHEMGIQLVSSGGTAQELRDHNLPVIDVSQLVGHSMHKQLTEIFRRFDILEDIMLRVDPVLFQETLECLGKPILDHRVVTLVPQVHAGLLAQLELPKHLTELEELGVPPIDILFLDTYPLKRTAADPSAAFADIVKMTDIGGPAMLRSAAKGNRLVVCDPADRQPTINAIRNGEDLDALAKALGDKAEAVVADYCLTSARGRSGGLYDGVIGRRYLTSKYGENPWQIPSGVYTLDSGDPLGGDRFELVEGTMPGYVGNADRERLLQTITHIAAGFDVNHFSVPRIAIAVKHGNACGAGVDEEPMSALQKMIEGDTLSIFGAVVMTNFAVDEELSNSLLHYALRTGEERRMLAGVIAPAFTSGAIEMLARKKGKCQLMVNPALAKLDRSSLDTAPRISYIRGGFQMQPNYTFVFKLHDNPKLQVTGSTDTIQNQDITLAWAIGSTSTSNTVTLVQNRKLIGNGVGQQDRVFACQIAVMRAQRSGHNPAGAVAYSDSFFPQIDGPAVLAEAGVAAIFASSGSIKDEAVRAFCVERGVTLYMMPDPDCRGFFAHC</sequence>
<dbReference type="EMBL" id="MHKK01000035">
    <property type="protein sequence ID" value="OGY89417.1"/>
    <property type="molecule type" value="Genomic_DNA"/>
</dbReference>
<dbReference type="PANTHER" id="PTHR11692">
    <property type="entry name" value="BIFUNCTIONAL PURINE BIOSYNTHESIS PROTEIN PURH"/>
    <property type="match status" value="1"/>
</dbReference>
<comment type="pathway">
    <text evidence="2">Purine metabolism; IMP biosynthesis via de novo pathway; 5-formamido-1-(5-phospho-D-ribosyl)imidazole-4-carboxamide from 5-amino-1-(5-phospho-D-ribosyl)imidazole-4-carboxamide (10-formyl THF route): step 1/1.</text>
</comment>
<comment type="caution">
    <text evidence="9">The sequence shown here is derived from an EMBL/GenBank/DDBJ whole genome shotgun (WGS) entry which is preliminary data.</text>
</comment>
<evidence type="ECO:0000256" key="1">
    <source>
        <dbReference type="ARBA" id="ARBA00004844"/>
    </source>
</evidence>
<evidence type="ECO:0000256" key="5">
    <source>
        <dbReference type="ARBA" id="ARBA00022755"/>
    </source>
</evidence>
<dbReference type="Gene3D" id="3.40.140.20">
    <property type="match status" value="2"/>
</dbReference>
<dbReference type="AlphaFoldDB" id="A0A1G2BME0"/>
<dbReference type="Gene3D" id="3.40.50.1380">
    <property type="entry name" value="Methylglyoxal synthase-like domain"/>
    <property type="match status" value="1"/>
</dbReference>
<reference evidence="9 10" key="1">
    <citation type="journal article" date="2016" name="Nat. Commun.">
        <title>Thousands of microbial genomes shed light on interconnected biogeochemical processes in an aquifer system.</title>
        <authorList>
            <person name="Anantharaman K."/>
            <person name="Brown C.T."/>
            <person name="Hug L.A."/>
            <person name="Sharon I."/>
            <person name="Castelle C.J."/>
            <person name="Probst A.J."/>
            <person name="Thomas B.C."/>
            <person name="Singh A."/>
            <person name="Wilkins M.J."/>
            <person name="Karaoz U."/>
            <person name="Brodie E.L."/>
            <person name="Williams K.H."/>
            <person name="Hubbard S.S."/>
            <person name="Banfield J.F."/>
        </authorList>
    </citation>
    <scope>NUCLEOTIDE SEQUENCE [LARGE SCALE GENOMIC DNA]</scope>
</reference>
<evidence type="ECO:0000256" key="4">
    <source>
        <dbReference type="ARBA" id="ARBA00022679"/>
    </source>
</evidence>
<evidence type="ECO:0000313" key="9">
    <source>
        <dbReference type="EMBL" id="OGY89417.1"/>
    </source>
</evidence>
<dbReference type="InterPro" id="IPR036914">
    <property type="entry name" value="MGS-like_dom_sf"/>
</dbReference>
<proteinExistence type="inferred from homology"/>